<keyword evidence="2" id="KW-0812">Transmembrane</keyword>
<dbReference type="GO" id="GO:0005886">
    <property type="term" value="C:plasma membrane"/>
    <property type="evidence" value="ECO:0007669"/>
    <property type="project" value="InterPro"/>
</dbReference>
<sequence length="1464" mass="164747">MLLLLLIIVFSIPSVQTWAAKKVTDNLNETYGTDINIKRIGLNWKGEVDIRDVYIADHHQDTLIYSHELQTNILNFPNLIHGRLGFGKIALNNAKLYVKTYKDEETDNLSIFAQKFETGKEPTSPFWLFSNEVIARNTLVKVVDENHDNPEILKFTKVNVHAKNFNVDDSDIKGNIVGLSLNSSWGLNIQDLKGDFLYSSTNITLKKMRLETLESQIIGDIDLDFSKNGMADFANEVLITANLENSEISTNDLNHFYNEFGPDQLFFVNTHLVGTLNDFSTDNLTLESSDTHIQGDFAFKNLLDPDNGFSITARNHQITTNYFDLRRFMPQLLGEVIPGELKQLGRFNFTGNTSIINDEVITKSYLSSAIGQVNVDLKIGNIQDINNAYYNGNVVLRNFNLGKISKTTSIGKISGNLNFDGRGFRQENVNTEITGSISSFAFEGYNYQKIKVSGNLKNPLFNGELSIDDPNLKMEFMGIIDASTDNNKLDFELDVDFAELNKLNLVTRDSISVFTGKVVVDMEGKTIDDVEGTINFNQTFYQNERDYFYFDDFTITSFFDEKVRTIKINSPDIINGQISGEFLIEDIPNLFQNGVASIYANYIPREVTTNQYINYEFVVYNKIVDVFVPQLKLGDNTKIKGAVFSDKSKFELDFRSPEIVLFNNYISKLNVQMDNDNPLFNTYIAAENVNFGFYDLTDVNVINKTLNDTMYVRAEFKGGEQHKDLFNLSLYHTINPNGKSVVGVKRSDITYKDNVWYLNEHNNRLNKVVFDDNFKELRIDSLVLSHENEIIQMAGIMRDSTYKDLKLRFRDVNIGNITPEFDSLRLQGNMNGKFDFLQKNGAYYPISSVAIDNVIINDIAFGDLDISVDGNEDLTKYDINTTLTNNNVKSINAVGRIDVLPKHPQIQLDVDLNKFNLQAFSPFGGDIITDIRGLISGNAVVSGDYKSPDIKGRFILENSGLKVPYLNTDFDIENNTQVVVSKNKFELGNAKITDTKYGSSGTLYGNASHHDFKDWELDLHINSSDRLLVLDTPQDEDALYYGTAFISGSVSMQGPVDELVIKADATTERGTSFKIPISETETISDDSFVHFLSPEEKRARIEGETVVSSEIKKMTLEFDLNINKNAEVEVVVDQANNSTLKGRGSGTLLLRIDTAGKFLMYGDFVVFEGQFDFRYGGIIQRNIEVVPGGSIVWDGAPEKANLELSALYNTEANPSVLLDNPAVNRKIPVEVYVDLNGQLEQPELKFKIEFPRVSSTLKSELQFKLQTEEQRQNQALFLLASNSFVNDNYAGTNAFAGTVADRVSGLVNSLFADQDGKFRVGLDYSVGSNTPDQETADRFGITLSTRINERILINGKVGVPVGGATETTVAGDIEVQWLMNEDGSLRMKFFNRQADLQFIGEDQIFEQGAGISYSVDFNTIQELMWKLFQRNIEKESDVLPVVPDDNEYPINRNNQGTLSEQEGQ</sequence>
<gene>
    <name evidence="8" type="ORF">EI546_15400</name>
</gene>
<reference evidence="8 9" key="1">
    <citation type="submission" date="2019-01" db="EMBL/GenBank/DDBJ databases">
        <title>Complete genome sequencing of Aequorivita sp. H23M31.</title>
        <authorList>
            <person name="Bae J.-W."/>
        </authorList>
    </citation>
    <scope>NUCLEOTIDE SEQUENCE [LARGE SCALE GENOMIC DNA]</scope>
    <source>
        <strain evidence="8 9">H23M31</strain>
    </source>
</reference>
<keyword evidence="3" id="KW-1133">Transmembrane helix</keyword>
<keyword evidence="4" id="KW-0472">Membrane</keyword>
<dbReference type="PANTHER" id="PTHR36985:SF1">
    <property type="entry name" value="TRANSLOCATION AND ASSEMBLY MODULE SUBUNIT TAMB"/>
    <property type="match status" value="1"/>
</dbReference>
<dbReference type="Pfam" id="PF04357">
    <property type="entry name" value="TamB"/>
    <property type="match status" value="1"/>
</dbReference>
<keyword evidence="9" id="KW-1185">Reference proteome</keyword>
<evidence type="ECO:0000313" key="9">
    <source>
        <dbReference type="Proteomes" id="UP000285517"/>
    </source>
</evidence>
<organism evidence="8 9">
    <name type="scientific">Aequorivita ciconiae</name>
    <dbReference type="NCBI Taxonomy" id="2494375"/>
    <lineage>
        <taxon>Bacteria</taxon>
        <taxon>Pseudomonadati</taxon>
        <taxon>Bacteroidota</taxon>
        <taxon>Flavobacteriia</taxon>
        <taxon>Flavobacteriales</taxon>
        <taxon>Flavobacteriaceae</taxon>
        <taxon>Aequorivita</taxon>
    </lineage>
</organism>
<dbReference type="PANTHER" id="PTHR36985">
    <property type="entry name" value="TRANSLOCATION AND ASSEMBLY MODULE SUBUNIT TAMB"/>
    <property type="match status" value="1"/>
</dbReference>
<dbReference type="GO" id="GO:0009306">
    <property type="term" value="P:protein secretion"/>
    <property type="evidence" value="ECO:0007669"/>
    <property type="project" value="InterPro"/>
</dbReference>
<keyword evidence="6" id="KW-0732">Signal</keyword>
<evidence type="ECO:0000256" key="4">
    <source>
        <dbReference type="ARBA" id="ARBA00023136"/>
    </source>
</evidence>
<evidence type="ECO:0000259" key="7">
    <source>
        <dbReference type="Pfam" id="PF04357"/>
    </source>
</evidence>
<evidence type="ECO:0000313" key="8">
    <source>
        <dbReference type="EMBL" id="QAA83015.1"/>
    </source>
</evidence>
<dbReference type="KEGG" id="aev:EI546_15400"/>
<evidence type="ECO:0000256" key="3">
    <source>
        <dbReference type="ARBA" id="ARBA00022989"/>
    </source>
</evidence>
<feature type="region of interest" description="Disordered" evidence="5">
    <location>
        <begin position="1443"/>
        <end position="1464"/>
    </location>
</feature>
<name>A0A410G763_9FLAO</name>
<evidence type="ECO:0000256" key="6">
    <source>
        <dbReference type="SAM" id="SignalP"/>
    </source>
</evidence>
<comment type="subcellular location">
    <subcellularLocation>
        <location evidence="1">Membrane</location>
        <topology evidence="1">Single-pass membrane protein</topology>
    </subcellularLocation>
</comment>
<dbReference type="Proteomes" id="UP000285517">
    <property type="component" value="Chromosome"/>
</dbReference>
<feature type="compositionally biased region" description="Polar residues" evidence="5">
    <location>
        <begin position="1451"/>
        <end position="1464"/>
    </location>
</feature>
<feature type="domain" description="Translocation and assembly module TamB C-terminal" evidence="7">
    <location>
        <begin position="992"/>
        <end position="1417"/>
    </location>
</feature>
<evidence type="ECO:0000256" key="1">
    <source>
        <dbReference type="ARBA" id="ARBA00004167"/>
    </source>
</evidence>
<proteinExistence type="predicted"/>
<dbReference type="EMBL" id="CP034951">
    <property type="protein sequence ID" value="QAA83015.1"/>
    <property type="molecule type" value="Genomic_DNA"/>
</dbReference>
<accession>A0A410G763</accession>
<evidence type="ECO:0000256" key="5">
    <source>
        <dbReference type="SAM" id="MobiDB-lite"/>
    </source>
</evidence>
<feature type="chain" id="PRO_5019307488" evidence="6">
    <location>
        <begin position="20"/>
        <end position="1464"/>
    </location>
</feature>
<protein>
    <submittedName>
        <fullName evidence="8">Translocation/assembly module TamB</fullName>
    </submittedName>
</protein>
<dbReference type="OrthoDB" id="680700at2"/>
<feature type="signal peptide" evidence="6">
    <location>
        <begin position="1"/>
        <end position="19"/>
    </location>
</feature>
<evidence type="ECO:0000256" key="2">
    <source>
        <dbReference type="ARBA" id="ARBA00022692"/>
    </source>
</evidence>
<dbReference type="InterPro" id="IPR007452">
    <property type="entry name" value="TamB_C"/>
</dbReference>